<evidence type="ECO:0000256" key="1">
    <source>
        <dbReference type="ARBA" id="ARBA00022478"/>
    </source>
</evidence>
<dbReference type="Pfam" id="PF04997">
    <property type="entry name" value="RNA_pol_Rpb1_1"/>
    <property type="match status" value="1"/>
</dbReference>
<comment type="similarity">
    <text evidence="7 8">Belongs to the RNA polymerase beta' chain family.</text>
</comment>
<evidence type="ECO:0000313" key="11">
    <source>
        <dbReference type="Proteomes" id="UP000248536"/>
    </source>
</evidence>
<comment type="subunit">
    <text evidence="7">The RNAP catalytic core consists of 2 alpha, 1 beta, 1 beta' and 1 omega subunit. When a sigma factor is associated with the core the holoenzyme is formed, which can initiate transcription.</text>
</comment>
<keyword evidence="2 7" id="KW-0808">Transferase</keyword>
<dbReference type="SUPFAM" id="SSF64484">
    <property type="entry name" value="beta and beta-prime subunits of DNA dependent RNA-polymerase"/>
    <property type="match status" value="1"/>
</dbReference>
<dbReference type="Pfam" id="PF05000">
    <property type="entry name" value="RNA_pol_Rpb1_4"/>
    <property type="match status" value="1"/>
</dbReference>
<comment type="catalytic activity">
    <reaction evidence="6 7 8">
        <text>RNA(n) + a ribonucleoside 5'-triphosphate = RNA(n+1) + diphosphate</text>
        <dbReference type="Rhea" id="RHEA:21248"/>
        <dbReference type="Rhea" id="RHEA-COMP:14527"/>
        <dbReference type="Rhea" id="RHEA-COMP:17342"/>
        <dbReference type="ChEBI" id="CHEBI:33019"/>
        <dbReference type="ChEBI" id="CHEBI:61557"/>
        <dbReference type="ChEBI" id="CHEBI:140395"/>
        <dbReference type="EC" id="2.7.7.6"/>
    </reaction>
</comment>
<dbReference type="InterPro" id="IPR044893">
    <property type="entry name" value="RNA_pol_Rpb1_clamp_domain"/>
</dbReference>
<dbReference type="InterPro" id="IPR012754">
    <property type="entry name" value="DNA-dir_RpoC_beta_prime_bact"/>
</dbReference>
<feature type="binding site" evidence="7">
    <location>
        <position position="66"/>
    </location>
    <ligand>
        <name>Zn(2+)</name>
        <dbReference type="ChEBI" id="CHEBI:29105"/>
        <label>1</label>
    </ligand>
</feature>
<feature type="binding site" evidence="7">
    <location>
        <position position="477"/>
    </location>
    <ligand>
        <name>Mg(2+)</name>
        <dbReference type="ChEBI" id="CHEBI:18420"/>
    </ligand>
</feature>
<protein>
    <recommendedName>
        <fullName evidence="7">DNA-directed RNA polymerase subunit beta'</fullName>
        <shortName evidence="7">RNAP subunit beta'</shortName>
        <ecNumber evidence="7">2.7.7.6</ecNumber>
    </recommendedName>
    <alternativeName>
        <fullName evidence="7">RNA polymerase subunit beta'</fullName>
    </alternativeName>
    <alternativeName>
        <fullName evidence="7">Transcriptase subunit beta'</fullName>
    </alternativeName>
</protein>
<feature type="binding site" evidence="7">
    <location>
        <position position="909"/>
    </location>
    <ligand>
        <name>Zn(2+)</name>
        <dbReference type="ChEBI" id="CHEBI:29105"/>
        <label>2</label>
    </ligand>
</feature>
<dbReference type="InterPro" id="IPR007081">
    <property type="entry name" value="RNA_pol_Rpb1_5"/>
</dbReference>
<proteinExistence type="inferred from homology"/>
<feature type="binding site" evidence="7">
    <location>
        <position position="68"/>
    </location>
    <ligand>
        <name>Zn(2+)</name>
        <dbReference type="ChEBI" id="CHEBI:29105"/>
        <label>1</label>
    </ligand>
</feature>
<name>A0A2Z4LUQ5_9FLAO</name>
<evidence type="ECO:0000256" key="6">
    <source>
        <dbReference type="ARBA" id="ARBA00048552"/>
    </source>
</evidence>
<feature type="binding site" evidence="7">
    <location>
        <position position="825"/>
    </location>
    <ligand>
        <name>Zn(2+)</name>
        <dbReference type="ChEBI" id="CHEBI:29105"/>
        <label>2</label>
    </ligand>
</feature>
<keyword evidence="7" id="KW-0460">Magnesium</keyword>
<evidence type="ECO:0000256" key="2">
    <source>
        <dbReference type="ARBA" id="ARBA00022679"/>
    </source>
</evidence>
<dbReference type="GO" id="GO:0000428">
    <property type="term" value="C:DNA-directed RNA polymerase complex"/>
    <property type="evidence" value="ECO:0007669"/>
    <property type="project" value="UniProtKB-KW"/>
</dbReference>
<dbReference type="InterPro" id="IPR000722">
    <property type="entry name" value="RNA_pol_asu"/>
</dbReference>
<dbReference type="Pfam" id="PF04983">
    <property type="entry name" value="RNA_pol_Rpb1_3"/>
    <property type="match status" value="1"/>
</dbReference>
<dbReference type="InterPro" id="IPR042102">
    <property type="entry name" value="RNA_pol_Rpb1_3_sf"/>
</dbReference>
<feature type="domain" description="RNA polymerase N-terminal" evidence="9">
    <location>
        <begin position="252"/>
        <end position="531"/>
    </location>
</feature>
<keyword evidence="4 7" id="KW-0479">Metal-binding</keyword>
<dbReference type="PANTHER" id="PTHR19376">
    <property type="entry name" value="DNA-DIRECTED RNA POLYMERASE"/>
    <property type="match status" value="1"/>
</dbReference>
<dbReference type="SMART" id="SM00663">
    <property type="entry name" value="RPOLA_N"/>
    <property type="match status" value="1"/>
</dbReference>
<keyword evidence="1 7" id="KW-0240">DNA-directed RNA polymerase</keyword>
<evidence type="ECO:0000256" key="5">
    <source>
        <dbReference type="ARBA" id="ARBA00023163"/>
    </source>
</evidence>
<dbReference type="Gene3D" id="1.10.40.90">
    <property type="match status" value="1"/>
</dbReference>
<dbReference type="InterPro" id="IPR007066">
    <property type="entry name" value="RNA_pol_Rpb1_3"/>
</dbReference>
<keyword evidence="5 7" id="KW-0804">Transcription</keyword>
<keyword evidence="7" id="KW-0862">Zinc</keyword>
<comment type="cofactor">
    <cofactor evidence="7">
        <name>Zn(2+)</name>
        <dbReference type="ChEBI" id="CHEBI:29105"/>
    </cofactor>
    <text evidence="7">Binds 2 Zn(2+) ions per subunit.</text>
</comment>
<evidence type="ECO:0000256" key="7">
    <source>
        <dbReference type="HAMAP-Rule" id="MF_01322"/>
    </source>
</evidence>
<dbReference type="CDD" id="cd02655">
    <property type="entry name" value="RNAP_beta'_C"/>
    <property type="match status" value="1"/>
</dbReference>
<evidence type="ECO:0000259" key="9">
    <source>
        <dbReference type="SMART" id="SM00663"/>
    </source>
</evidence>
<dbReference type="PANTHER" id="PTHR19376:SF54">
    <property type="entry name" value="DNA-DIRECTED RNA POLYMERASE SUBUNIT BETA"/>
    <property type="match status" value="1"/>
</dbReference>
<dbReference type="GO" id="GO:0000287">
    <property type="term" value="F:magnesium ion binding"/>
    <property type="evidence" value="ECO:0007669"/>
    <property type="project" value="UniProtKB-UniRule"/>
</dbReference>
<dbReference type="HAMAP" id="MF_01322">
    <property type="entry name" value="RNApol_bact_RpoC"/>
    <property type="match status" value="1"/>
</dbReference>
<dbReference type="Gene3D" id="1.10.150.390">
    <property type="match status" value="1"/>
</dbReference>
<dbReference type="InterPro" id="IPR045867">
    <property type="entry name" value="DNA-dir_RpoC_beta_prime"/>
</dbReference>
<feature type="binding site" evidence="7">
    <location>
        <position position="479"/>
    </location>
    <ligand>
        <name>Mg(2+)</name>
        <dbReference type="ChEBI" id="CHEBI:18420"/>
    </ligand>
</feature>
<dbReference type="Gene3D" id="1.10.274.100">
    <property type="entry name" value="RNA polymerase Rpb1, domain 3"/>
    <property type="match status" value="2"/>
</dbReference>
<evidence type="ECO:0000256" key="4">
    <source>
        <dbReference type="ARBA" id="ARBA00022723"/>
    </source>
</evidence>
<dbReference type="RefSeq" id="WP_112378857.1">
    <property type="nucleotide sequence ID" value="NZ_CP030104.1"/>
</dbReference>
<accession>A0A2Z4LUQ5</accession>
<dbReference type="Gene3D" id="2.40.50.100">
    <property type="match status" value="3"/>
</dbReference>
<dbReference type="EMBL" id="CP030104">
    <property type="protein sequence ID" value="AWX45469.1"/>
    <property type="molecule type" value="Genomic_DNA"/>
</dbReference>
<evidence type="ECO:0000256" key="3">
    <source>
        <dbReference type="ARBA" id="ARBA00022695"/>
    </source>
</evidence>
<dbReference type="Gene3D" id="1.10.132.30">
    <property type="match status" value="1"/>
</dbReference>
<feature type="binding site" evidence="7">
    <location>
        <position position="899"/>
    </location>
    <ligand>
        <name>Zn(2+)</name>
        <dbReference type="ChEBI" id="CHEBI:29105"/>
        <label>2</label>
    </ligand>
</feature>
<dbReference type="GO" id="GO:0003899">
    <property type="term" value="F:DNA-directed RNA polymerase activity"/>
    <property type="evidence" value="ECO:0007669"/>
    <property type="project" value="UniProtKB-UniRule"/>
</dbReference>
<comment type="function">
    <text evidence="7 8">DNA-dependent RNA polymerase catalyzes the transcription of DNA into RNA using the four ribonucleoside triphosphates as substrates.</text>
</comment>
<dbReference type="Pfam" id="PF04998">
    <property type="entry name" value="RNA_pol_Rpb1_5"/>
    <property type="match status" value="1"/>
</dbReference>
<dbReference type="GO" id="GO:0006351">
    <property type="term" value="P:DNA-templated transcription"/>
    <property type="evidence" value="ECO:0007669"/>
    <property type="project" value="UniProtKB-UniRule"/>
</dbReference>
<dbReference type="EC" id="2.7.7.6" evidence="7"/>
<dbReference type="InterPro" id="IPR007080">
    <property type="entry name" value="RNA_pol_Rpb1_1"/>
</dbReference>
<dbReference type="Pfam" id="PF00623">
    <property type="entry name" value="RNA_pol_Rpb1_2"/>
    <property type="match status" value="1"/>
</dbReference>
<organism evidence="10 11">
    <name type="scientific">Flagellimonas maritima</name>
    <dbReference type="NCBI Taxonomy" id="1383885"/>
    <lineage>
        <taxon>Bacteria</taxon>
        <taxon>Pseudomonadati</taxon>
        <taxon>Bacteroidota</taxon>
        <taxon>Flavobacteriia</taxon>
        <taxon>Flavobacteriales</taxon>
        <taxon>Flavobacteriaceae</taxon>
        <taxon>Flagellimonas</taxon>
    </lineage>
</organism>
<feature type="binding site" evidence="7">
    <location>
        <position position="481"/>
    </location>
    <ligand>
        <name>Mg(2+)</name>
        <dbReference type="ChEBI" id="CHEBI:18420"/>
    </ligand>
</feature>
<evidence type="ECO:0000313" key="10">
    <source>
        <dbReference type="EMBL" id="AWX45469.1"/>
    </source>
</evidence>
<keyword evidence="11" id="KW-1185">Reference proteome</keyword>
<comment type="cofactor">
    <cofactor evidence="7">
        <name>Mg(2+)</name>
        <dbReference type="ChEBI" id="CHEBI:18420"/>
    </cofactor>
    <text evidence="7">Binds 1 Mg(2+) ion per subunit.</text>
</comment>
<dbReference type="KEGG" id="spon:HME9304_02488"/>
<dbReference type="Gene3D" id="4.10.860.120">
    <property type="entry name" value="RNA polymerase II, clamp domain"/>
    <property type="match status" value="1"/>
</dbReference>
<dbReference type="Proteomes" id="UP000248536">
    <property type="component" value="Chromosome"/>
</dbReference>
<dbReference type="NCBIfam" id="TIGR02386">
    <property type="entry name" value="rpoC_TIGR"/>
    <property type="match status" value="1"/>
</dbReference>
<gene>
    <name evidence="7 10" type="primary">rpoC</name>
    <name evidence="10" type="ORF">HME9304_02488</name>
</gene>
<evidence type="ECO:0000256" key="8">
    <source>
        <dbReference type="RuleBase" id="RU004279"/>
    </source>
</evidence>
<dbReference type="GO" id="GO:0008270">
    <property type="term" value="F:zinc ion binding"/>
    <property type="evidence" value="ECO:0007669"/>
    <property type="project" value="UniProtKB-UniRule"/>
</dbReference>
<feature type="binding site" evidence="7">
    <location>
        <position position="906"/>
    </location>
    <ligand>
        <name>Zn(2+)</name>
        <dbReference type="ChEBI" id="CHEBI:29105"/>
        <label>2</label>
    </ligand>
</feature>
<reference evidence="10 11" key="1">
    <citation type="submission" date="2018-06" db="EMBL/GenBank/DDBJ databases">
        <title>Spongiibacterium sp. HME9304 Genome sequencing and assembly.</title>
        <authorList>
            <person name="Kang H."/>
            <person name="Kim H."/>
            <person name="Joh K."/>
        </authorList>
    </citation>
    <scope>NUCLEOTIDE SEQUENCE [LARGE SCALE GENOMIC DNA]</scope>
    <source>
        <strain evidence="10 11">HME9304</strain>
    </source>
</reference>
<dbReference type="CDD" id="cd01609">
    <property type="entry name" value="RNAP_beta'_N"/>
    <property type="match status" value="1"/>
</dbReference>
<dbReference type="GO" id="GO:0003677">
    <property type="term" value="F:DNA binding"/>
    <property type="evidence" value="ECO:0007669"/>
    <property type="project" value="UniProtKB-UniRule"/>
</dbReference>
<feature type="binding site" evidence="7">
    <location>
        <position position="84"/>
    </location>
    <ligand>
        <name>Zn(2+)</name>
        <dbReference type="ChEBI" id="CHEBI:29105"/>
        <label>1</label>
    </ligand>
</feature>
<dbReference type="OrthoDB" id="9815296at2"/>
<feature type="binding site" evidence="7">
    <location>
        <position position="81"/>
    </location>
    <ligand>
        <name>Zn(2+)</name>
        <dbReference type="ChEBI" id="CHEBI:29105"/>
        <label>1</label>
    </ligand>
</feature>
<dbReference type="InterPro" id="IPR006592">
    <property type="entry name" value="RNA_pol_N"/>
</dbReference>
<dbReference type="Gene3D" id="1.10.1790.20">
    <property type="match status" value="1"/>
</dbReference>
<dbReference type="InterPro" id="IPR007083">
    <property type="entry name" value="RNA_pol_Rpb1_4"/>
</dbReference>
<keyword evidence="3 7" id="KW-0548">Nucleotidyltransferase</keyword>
<dbReference type="InterPro" id="IPR038120">
    <property type="entry name" value="Rpb1_funnel_sf"/>
</dbReference>
<sequence>MARIKDNNAPKRFDKISIGLASPESILAESRGEVLKPETINYRTHKPERDGLFCERIFGPVKDYECACGKYKRIRYRGIVCDRCGVEVTEKKVRRDRVGHINLVVPVAHIWYFRSLPNKIGYLLGLPSKKLDMIIYYERYVVIQPGIAKGPEGEEINKMDFLTEEEYLNILESIPAENQYLEDTDPNKFVAKMGAECLIDLLSRIDLEELSYQLRHKANTETSKQRKTEALKRLQVVEALRESQDNRENNPEWMIMKVVPVIPPELRPLVPLDGGRFATSDLNDLYRRVIIRNNRLKRLMEIKAPEVILRNEKRMLQEAVDSLFDNTRKASAVKTESNRPLKSLSDSLKGKQGRFRQNLLGKRVDYSARSVIVVGPEMNLYECGLPKDMAAELYKPFVIRKLIERGIVKTVKSAKKIIDKKEPVVWDILENVLKGHPVLLNRAPTLHRLGIQAFQPKLIEGKAIRLHPLACTAFNADFDGDQMAVHLPLGPEAILEAQLLMLASQNILNPANGSPITVPSQDMVLGLYYMTKERKSTKEVPIMGEGITFYSAEEVEIAFNEGKVDLNAGIKVRAKDFNEEGELVDQIISTTVGRVLFNSVVPEEAGYINEVLNKKSLRNIIGDILAVTDVPATAAFLDKIKSMGYDFAFKGGLSFSLGDIIIPPEKHDMINDANEQVDGIMANYNMGLITNNERYNQVIDVWTSTNAMLTELAMKRIREDQQGFNSVYMMLDSGARGSKEQIRQLTGMRGLMAKPKKSTAGGGEIIENPILSNFKEGLSILEYFISTHGARKGLADTALKTADAGYLTRRLVDVSQDVIINIEDCGTLRGIEVKALKKNEEVVETLGERILGRVSLHDVYNPLTEELVLSAGQEISEADVKRVEASPVESIEVRSALTCEAPKGICGKCYGRNLATNKMVQRGEAVGVVAAQSIGEPGTQLTLRTFHVGGIAGNISEDSKLEAKFDGVAEIEDLRTVVGENSDGQKANIVISRTSEIKVVDATTGITLSTNNIPYGSQLFVKNGEKIKKGTVVCQWDPYNGVIVSEFTGQIAYENIEQGITYQVEIDEQTGFQEKVISESRNKKLIPTLLIKDGKGETIRSYNLPVGSHIMVDDGDKIKEGKILVKIPRKSAKAGDITGGLPRVTELFEARNPSNPAVVSEIDGVVSFGKIKRGNREIIIESKLGEIKKYLVKLSNQILVQENDYVRAGMPLSDGSITPEDILAIKGPSAVQQYLVNEVQEVYRLQGVKINDKHFEVVVRQMMRKVRIEDSGDTTFLENQLVHKDDFIRENDEIFGMKVVEEAGDSENLKAGQIISARALRDENSVLRRADKALVSARDAVAATATPILQGITRASLQTKSFISAASFQETTKVLNEAAVSGKIDTLEGLKENVIVGHKIPAGTGMRDYDSIIVGSKEEYDEIMARKEEFKF</sequence>
<dbReference type="Gene3D" id="2.40.40.20">
    <property type="match status" value="1"/>
</dbReference>